<organism evidence="1 2">
    <name type="scientific">Cohnella herbarum</name>
    <dbReference type="NCBI Taxonomy" id="2728023"/>
    <lineage>
        <taxon>Bacteria</taxon>
        <taxon>Bacillati</taxon>
        <taxon>Bacillota</taxon>
        <taxon>Bacilli</taxon>
        <taxon>Bacillales</taxon>
        <taxon>Paenibacillaceae</taxon>
        <taxon>Cohnella</taxon>
    </lineage>
</organism>
<dbReference type="GO" id="GO:0004180">
    <property type="term" value="F:carboxypeptidase activity"/>
    <property type="evidence" value="ECO:0007669"/>
    <property type="project" value="UniProtKB-KW"/>
</dbReference>
<dbReference type="InterPro" id="IPR013784">
    <property type="entry name" value="Carb-bd-like_fold"/>
</dbReference>
<sequence length="753" mass="85270">MKVTLKVKHLVMGVAAIGILLSLLQFVVIPKLQVSTAVKDYEAGNVGGKKSLLAALENAASPSKKWELIREYMIGYGSDSPAHSFDVYVGSGSIMSHSTERESRIWSWEEKLPYLRQYLDEGPDDIYRISAANQLVQYFVSDDRTDEALAILEETESRSGRSTSDKLKFERAKLLSNAGESGEAMRLISELEAKRPSVDLDFDGKVAQLKAQLLVGEGRADFALKEIDRELDETRKWMADEKKKFPEMDEFTPVKLEQLTSFREQLVRALNDNAQTETATVSGTVKRSDGTAMARVGVFLRAEQDVSHSVTDGEPYQMITDSHGRYEFKNVIPGNYQLYIGLLYDQIDGWTWPTMVDDWIAVGNGHSVAQDVTLRPLIEIQEPANDATLTGRTVKFRWKPVEGAAYYALYGKAPLESGVSNLRLQDRIADASADVPVETLYQASGGFSLREVDGKMVVTAKDLLGLANPNNRYSWYVEAYDANDRMITRSDGYRLNENTMGALPFFYLKERTLTAADEFMINEQLDLALSAYKKDFAADRSDRHSLHMIIRILGAQASMAREYELSEEAISYLEKMQELNPGSRDILFQLFDVYESRRNWAKADEYYHRYLIANGGKPEGYTQSRYASALMMQRRFADAAEQFREAMESDRSHRFIGNYLAVELYVAGSIETAARLAEEYPEWAPLERGVPNWSGLVMTLERESRLDERGYIEELRRVLEYFFDGEQAQLDKWSSSTDKKGIKAFIDALLKVD</sequence>
<dbReference type="SUPFAM" id="SSF48452">
    <property type="entry name" value="TPR-like"/>
    <property type="match status" value="2"/>
</dbReference>
<gene>
    <name evidence="1" type="ORF">HH215_30055</name>
</gene>
<protein>
    <submittedName>
        <fullName evidence="1">Carboxypeptidase regulatory-like domain-containing protein</fullName>
    </submittedName>
</protein>
<keyword evidence="1" id="KW-0121">Carboxypeptidase</keyword>
<dbReference type="RefSeq" id="WP_169283248.1">
    <property type="nucleotide sequence ID" value="NZ_CP051680.1"/>
</dbReference>
<dbReference type="AlphaFoldDB" id="A0A7Z2VPZ2"/>
<keyword evidence="1" id="KW-0645">Protease</keyword>
<dbReference type="GO" id="GO:0030246">
    <property type="term" value="F:carbohydrate binding"/>
    <property type="evidence" value="ECO:0007669"/>
    <property type="project" value="InterPro"/>
</dbReference>
<name>A0A7Z2VPZ2_9BACL</name>
<reference evidence="1 2" key="1">
    <citation type="submission" date="2020-04" db="EMBL/GenBank/DDBJ databases">
        <title>Genome sequencing of novel species.</title>
        <authorList>
            <person name="Heo J."/>
            <person name="Kim S.-J."/>
            <person name="Kim J.-S."/>
            <person name="Hong S.-B."/>
            <person name="Kwon S.-W."/>
        </authorList>
    </citation>
    <scope>NUCLEOTIDE SEQUENCE [LARGE SCALE GENOMIC DNA]</scope>
    <source>
        <strain evidence="1 2">MFER-1</strain>
    </source>
</reference>
<dbReference type="InterPro" id="IPR011990">
    <property type="entry name" value="TPR-like_helical_dom_sf"/>
</dbReference>
<keyword evidence="2" id="KW-1185">Reference proteome</keyword>
<dbReference type="KEGG" id="cheb:HH215_30055"/>
<dbReference type="Proteomes" id="UP000502248">
    <property type="component" value="Chromosome"/>
</dbReference>
<accession>A0A7Z2VPZ2</accession>
<dbReference type="EMBL" id="CP051680">
    <property type="protein sequence ID" value="QJD87002.1"/>
    <property type="molecule type" value="Genomic_DNA"/>
</dbReference>
<evidence type="ECO:0000313" key="1">
    <source>
        <dbReference type="EMBL" id="QJD87002.1"/>
    </source>
</evidence>
<keyword evidence="1" id="KW-0378">Hydrolase</keyword>
<evidence type="ECO:0000313" key="2">
    <source>
        <dbReference type="Proteomes" id="UP000502248"/>
    </source>
</evidence>
<dbReference type="Gene3D" id="2.60.40.1120">
    <property type="entry name" value="Carboxypeptidase-like, regulatory domain"/>
    <property type="match status" value="1"/>
</dbReference>
<dbReference type="Gene3D" id="1.25.40.10">
    <property type="entry name" value="Tetratricopeptide repeat domain"/>
    <property type="match status" value="1"/>
</dbReference>
<proteinExistence type="predicted"/>
<dbReference type="SUPFAM" id="SSF49452">
    <property type="entry name" value="Starch-binding domain-like"/>
    <property type="match status" value="1"/>
</dbReference>